<name>A0A1W1UGI8_9BACT</name>
<dbReference type="EMBL" id="FWWW01000019">
    <property type="protein sequence ID" value="SMB80197.1"/>
    <property type="molecule type" value="Genomic_DNA"/>
</dbReference>
<organism evidence="1 2">
    <name type="scientific">Hymenobacter roseosalivarius DSM 11622</name>
    <dbReference type="NCBI Taxonomy" id="645990"/>
    <lineage>
        <taxon>Bacteria</taxon>
        <taxon>Pseudomonadati</taxon>
        <taxon>Bacteroidota</taxon>
        <taxon>Cytophagia</taxon>
        <taxon>Cytophagales</taxon>
        <taxon>Hymenobacteraceae</taxon>
        <taxon>Hymenobacter</taxon>
    </lineage>
</organism>
<evidence type="ECO:0000313" key="2">
    <source>
        <dbReference type="Proteomes" id="UP000192266"/>
    </source>
</evidence>
<dbReference type="OrthoDB" id="886584at2"/>
<protein>
    <submittedName>
        <fullName evidence="1">Uncharacterized protein</fullName>
    </submittedName>
</protein>
<keyword evidence="2" id="KW-1185">Reference proteome</keyword>
<dbReference type="Proteomes" id="UP000192266">
    <property type="component" value="Unassembled WGS sequence"/>
</dbReference>
<dbReference type="AlphaFoldDB" id="A0A1W1UGI8"/>
<accession>A0A1W1UGI8</accession>
<proteinExistence type="predicted"/>
<gene>
    <name evidence="1" type="ORF">SAMN00120144_3896</name>
</gene>
<reference evidence="1 2" key="1">
    <citation type="submission" date="2017-04" db="EMBL/GenBank/DDBJ databases">
        <authorList>
            <person name="Afonso C.L."/>
            <person name="Miller P.J."/>
            <person name="Scott M.A."/>
            <person name="Spackman E."/>
            <person name="Goraichik I."/>
            <person name="Dimitrov K.M."/>
            <person name="Suarez D.L."/>
            <person name="Swayne D.E."/>
        </authorList>
    </citation>
    <scope>NUCLEOTIDE SEQUENCE [LARGE SCALE GENOMIC DNA]</scope>
    <source>
        <strain evidence="1 2">DSM 11622</strain>
    </source>
</reference>
<dbReference type="RefSeq" id="WP_159451895.1">
    <property type="nucleotide sequence ID" value="NZ_FWWW01000019.1"/>
</dbReference>
<sequence>MYHGQIHFPTIGRDRIRDYGGNFNPTFTDTKTVMASQTFSAQSYVT</sequence>
<evidence type="ECO:0000313" key="1">
    <source>
        <dbReference type="EMBL" id="SMB80197.1"/>
    </source>
</evidence>